<keyword evidence="1" id="KW-0472">Membrane</keyword>
<dbReference type="RefSeq" id="WP_109235383.1">
    <property type="nucleotide sequence ID" value="NZ_JBHUNH010000014.1"/>
</dbReference>
<keyword evidence="3" id="KW-1185">Reference proteome</keyword>
<proteinExistence type="predicted"/>
<protein>
    <submittedName>
        <fullName evidence="2">Uncharacterized protein</fullName>
    </submittedName>
</protein>
<keyword evidence="1" id="KW-0812">Transmembrane</keyword>
<feature type="transmembrane region" description="Helical" evidence="1">
    <location>
        <begin position="12"/>
        <end position="32"/>
    </location>
</feature>
<evidence type="ECO:0000313" key="2">
    <source>
        <dbReference type="EMBL" id="PWD84179.1"/>
    </source>
</evidence>
<reference evidence="2 3" key="1">
    <citation type="journal article" date="2018" name="Genome Announc.">
        <title>Ignatzschineria cameli sp. nov., isolated from necrotic foot tissue of dromedaries (Camelus dromedarius) and associated maggots (Wohlfahrtia species) in Dubai.</title>
        <authorList>
            <person name="Tsang C.C."/>
            <person name="Tang J.Y."/>
            <person name="Fong J.Y."/>
            <person name="Kinne J."/>
            <person name="Lee H.H."/>
            <person name="Joseph M."/>
            <person name="Jose S."/>
            <person name="Schuster R.K."/>
            <person name="Tang Y."/>
            <person name="Sivakumar S."/>
            <person name="Chen J.H."/>
            <person name="Teng J.L."/>
            <person name="Lau S.K."/>
            <person name="Wernery U."/>
            <person name="Woo P.C."/>
        </authorList>
    </citation>
    <scope>NUCLEOTIDE SEQUENCE [LARGE SCALE GENOMIC DNA]</scope>
    <source>
        <strain evidence="2 3">KCTC 22643</strain>
    </source>
</reference>
<gene>
    <name evidence="2" type="ORF">DC082_01130</name>
</gene>
<evidence type="ECO:0000256" key="1">
    <source>
        <dbReference type="SAM" id="Phobius"/>
    </source>
</evidence>
<sequence length="136" mass="15524">MRVEDVSKKRGILGRLLMVSTLLGLIQLPAFASNYLFVQDALYYIGDEKRVCGLITGFKSQSENNQLEILFEQQNQRPQFIVEVQNLKKEIAVEDIEALQQHLGAEACIFGTIREREGIPMISTPSFESLEMIRYL</sequence>
<organism evidence="2 3">
    <name type="scientific">Ignatzschineria indica</name>
    <dbReference type="NCBI Taxonomy" id="472583"/>
    <lineage>
        <taxon>Bacteria</taxon>
        <taxon>Pseudomonadati</taxon>
        <taxon>Pseudomonadota</taxon>
        <taxon>Gammaproteobacteria</taxon>
        <taxon>Cardiobacteriales</taxon>
        <taxon>Ignatzschineriaceae</taxon>
        <taxon>Ignatzschineria</taxon>
    </lineage>
</organism>
<accession>A0A2U2ALU3</accession>
<comment type="caution">
    <text evidence="2">The sequence shown here is derived from an EMBL/GenBank/DDBJ whole genome shotgun (WGS) entry which is preliminary data.</text>
</comment>
<name>A0A2U2ALU3_9GAMM</name>
<dbReference type="EMBL" id="QEWR01000002">
    <property type="protein sequence ID" value="PWD84179.1"/>
    <property type="molecule type" value="Genomic_DNA"/>
</dbReference>
<evidence type="ECO:0000313" key="3">
    <source>
        <dbReference type="Proteomes" id="UP000244948"/>
    </source>
</evidence>
<dbReference type="Proteomes" id="UP000244948">
    <property type="component" value="Unassembled WGS sequence"/>
</dbReference>
<dbReference type="AlphaFoldDB" id="A0A2U2ALU3"/>
<keyword evidence="1" id="KW-1133">Transmembrane helix</keyword>